<proteinExistence type="predicted"/>
<name>A0A1E7FN90_9STRA</name>
<feature type="region of interest" description="Disordered" evidence="1">
    <location>
        <begin position="1235"/>
        <end position="1314"/>
    </location>
</feature>
<dbReference type="InParanoid" id="A0A1E7FN90"/>
<reference evidence="3 4" key="1">
    <citation type="submission" date="2016-09" db="EMBL/GenBank/DDBJ databases">
        <title>Extensive genetic diversity and differential bi-allelic expression allows diatom success in the polar Southern Ocean.</title>
        <authorList>
            <consortium name="DOE Joint Genome Institute"/>
            <person name="Mock T."/>
            <person name="Otillar R.P."/>
            <person name="Strauss J."/>
            <person name="Dupont C."/>
            <person name="Frickenhaus S."/>
            <person name="Maumus F."/>
            <person name="Mcmullan M."/>
            <person name="Sanges R."/>
            <person name="Schmutz J."/>
            <person name="Toseland A."/>
            <person name="Valas R."/>
            <person name="Veluchamy A."/>
            <person name="Ward B.J."/>
            <person name="Allen A."/>
            <person name="Barry K."/>
            <person name="Falciatore A."/>
            <person name="Ferrante M."/>
            <person name="Fortunato A.E."/>
            <person name="Gloeckner G."/>
            <person name="Gruber A."/>
            <person name="Hipkin R."/>
            <person name="Janech M."/>
            <person name="Kroth P."/>
            <person name="Leese F."/>
            <person name="Lindquist E."/>
            <person name="Lyon B.R."/>
            <person name="Martin J."/>
            <person name="Mayer C."/>
            <person name="Parker M."/>
            <person name="Quesneville H."/>
            <person name="Raymond J."/>
            <person name="Uhlig C."/>
            <person name="Valentin K.U."/>
            <person name="Worden A.Z."/>
            <person name="Armbrust E.V."/>
            <person name="Bowler C."/>
            <person name="Green B."/>
            <person name="Moulton V."/>
            <person name="Van Oosterhout C."/>
            <person name="Grigoriev I."/>
        </authorList>
    </citation>
    <scope>NUCLEOTIDE SEQUENCE [LARGE SCALE GENOMIC DNA]</scope>
    <source>
        <strain evidence="3 4">CCMP1102</strain>
    </source>
</reference>
<feature type="compositionally biased region" description="Pro residues" evidence="1">
    <location>
        <begin position="1291"/>
        <end position="1307"/>
    </location>
</feature>
<feature type="region of interest" description="Disordered" evidence="1">
    <location>
        <begin position="983"/>
        <end position="1002"/>
    </location>
</feature>
<evidence type="ECO:0000256" key="1">
    <source>
        <dbReference type="SAM" id="MobiDB-lite"/>
    </source>
</evidence>
<feature type="compositionally biased region" description="Basic residues" evidence="1">
    <location>
        <begin position="1257"/>
        <end position="1279"/>
    </location>
</feature>
<dbReference type="OrthoDB" id="2190652at2759"/>
<sequence>MARSKKVLNDTTNKKKATKTTAGKKTVTKPKPKKLKETVWRKHILAFYKCEIAQTTYCEGKYISIHPFRTRWEKSGLRDLKKRKAPYSDAVTQYDFWFHQWRCDLRDKQVKNRSKIQPAGFVIHVENADESTVDDSPTTVVTVDLTEQDFEKDDNDVVNVVDVDVPPSVEEVEKKKPRTTKLEGEKMKELLTEYYLRPDGTKLLAFIREKDRVNNKNAISRHWKDSGLEQRKFRDEPLHSALKDYDAWCAIEKQKQTETNRSNASDKKALPVELEIFIRELIKQLALSGQGIGKKAVRQILREALIDGGDTGDGKASFSRSTLNRFFNNYKLECKNVKNIDPARIAQVTPENRDAFFFRLDQVVSLIHAIDPDNCKAQCWSEVHADLIYNMDELGTDPTKFRDVLLVPAEIKNRIFQSTPEGDRPSTHLSFAMFSCSNGKYKDQSANIEGAPMPMMIHSSPDGQDGMSAIEKRLHLYEEQDTILFDEDRFNEGFTREDKNLGITVRSSPNGSMTKVLFLDAALHFIKNNPSDQGASGKYSFLLLDSHVSRWNPKALYLLFKNRIIPIFFPSHLSIVVQPQDNGVILFFHKCMEEASLISRLFKTETDISYSNRIMANALYLFREGERKKLMSRGSNSTTRSYNITGIKPRNPYSSGWRENLELYASFNSIHVKQDDGSRYYGVQPKKNDACPDFSEADISMLDEAVPNFVSEENDVTILHHAKSKCYSIAEEIINSWLEKSADERTVRPRATSSVEKLALKHMDIANIISAQPKSDESMLLEVNFEKRKREAMLYLTKSCEQIQVKPKENNSNNNNNNNTKKNRWYYAERMELSTGMWNIFDGQTSKQLTTDEIDQYWDVNIEYNMFPDDKKLQENNYRSGRRRRNEKNQLLKRMAKALAEEERNADLKESFDAFMEQQKEKQTFIDFKLALAARIERPSNHTVTVQLGKEEHIIKVVAHGNNTSSMSQLVMDNVCRVMIGNTNRTEKKKNKKRRGGRVNRVKRGSDGFVKSLQIDQQHIRDLSSQEEIAEKKKKNDVVLCKRRLKLIQTFQSMEAYGSIWNDDSTVDLQKVKQKHLKHLLKIFNVTGRAKLNTNGPIRAVLTELAITQASIHVLKSKLLLQLEEYGEEYDPDDGALDSSFAGGSIADTSIVIGNSPDDSLVNDDAITSLNIDDDETSGGDNNFVALECETSSGGDAGSIGSGNKTDDTAELNNLIECAQRKKTVSFNKITSIQTFSQQDGTSTSSSSSSEDEIFRRQPRSRNRRQTRKGTRRSARNNKRASATLEEENIPPSPPSPPLPPPLPPPASQLVSEPVVLRRSFRCANKN</sequence>
<feature type="domain" description="DDE-1" evidence="2">
    <location>
        <begin position="495"/>
        <end position="606"/>
    </location>
</feature>
<dbReference type="GO" id="GO:0003676">
    <property type="term" value="F:nucleic acid binding"/>
    <property type="evidence" value="ECO:0007669"/>
    <property type="project" value="InterPro"/>
</dbReference>
<dbReference type="KEGG" id="fcy:FRACYDRAFT_235666"/>
<evidence type="ECO:0000313" key="3">
    <source>
        <dbReference type="EMBL" id="OEU19606.1"/>
    </source>
</evidence>
<dbReference type="EMBL" id="KV784355">
    <property type="protein sequence ID" value="OEU19606.1"/>
    <property type="molecule type" value="Genomic_DNA"/>
</dbReference>
<dbReference type="Proteomes" id="UP000095751">
    <property type="component" value="Unassembled WGS sequence"/>
</dbReference>
<feature type="compositionally biased region" description="Basic residues" evidence="1">
    <location>
        <begin position="987"/>
        <end position="1002"/>
    </location>
</feature>
<accession>A0A1E7FN90</accession>
<dbReference type="Pfam" id="PF03184">
    <property type="entry name" value="DDE_1"/>
    <property type="match status" value="1"/>
</dbReference>
<gene>
    <name evidence="3" type="ORF">FRACYDRAFT_235666</name>
</gene>
<organism evidence="3 4">
    <name type="scientific">Fragilariopsis cylindrus CCMP1102</name>
    <dbReference type="NCBI Taxonomy" id="635003"/>
    <lineage>
        <taxon>Eukaryota</taxon>
        <taxon>Sar</taxon>
        <taxon>Stramenopiles</taxon>
        <taxon>Ochrophyta</taxon>
        <taxon>Bacillariophyta</taxon>
        <taxon>Bacillariophyceae</taxon>
        <taxon>Bacillariophycidae</taxon>
        <taxon>Bacillariales</taxon>
        <taxon>Bacillariaceae</taxon>
        <taxon>Fragilariopsis</taxon>
    </lineage>
</organism>
<evidence type="ECO:0000259" key="2">
    <source>
        <dbReference type="Pfam" id="PF03184"/>
    </source>
</evidence>
<dbReference type="InterPro" id="IPR004875">
    <property type="entry name" value="DDE_SF_endonuclease_dom"/>
</dbReference>
<protein>
    <recommendedName>
        <fullName evidence="2">DDE-1 domain-containing protein</fullName>
    </recommendedName>
</protein>
<feature type="region of interest" description="Disordered" evidence="1">
    <location>
        <begin position="1"/>
        <end position="33"/>
    </location>
</feature>
<keyword evidence="4" id="KW-1185">Reference proteome</keyword>
<evidence type="ECO:0000313" key="4">
    <source>
        <dbReference type="Proteomes" id="UP000095751"/>
    </source>
</evidence>